<dbReference type="Proteomes" id="UP000243374">
    <property type="component" value="Unassembled WGS sequence"/>
</dbReference>
<dbReference type="RefSeq" id="WP_074838946.1">
    <property type="nucleotide sequence ID" value="NZ_CP047056.1"/>
</dbReference>
<dbReference type="EMBL" id="FOSF01000004">
    <property type="protein sequence ID" value="SFJ85093.1"/>
    <property type="molecule type" value="Genomic_DNA"/>
</dbReference>
<organism evidence="1 2">
    <name type="scientific">Succinivibrio dextrinosolvens</name>
    <dbReference type="NCBI Taxonomy" id="83771"/>
    <lineage>
        <taxon>Bacteria</taxon>
        <taxon>Pseudomonadati</taxon>
        <taxon>Pseudomonadota</taxon>
        <taxon>Gammaproteobacteria</taxon>
        <taxon>Aeromonadales</taxon>
        <taxon>Succinivibrionaceae</taxon>
        <taxon>Succinivibrio</taxon>
    </lineage>
</organism>
<dbReference type="AlphaFoldDB" id="A0A662Z9D5"/>
<proteinExistence type="predicted"/>
<evidence type="ECO:0000313" key="1">
    <source>
        <dbReference type="EMBL" id="SFJ85093.1"/>
    </source>
</evidence>
<sequence length="85" mass="9930">MNKKPFLYKFASLLNSAPIDSNEARFDEDKQMNIFEDGSLSWKVTTKRYSNVYTSAHRVPAHRTPSNKWVPSKVVNGKWDRRVNK</sequence>
<keyword evidence="2" id="KW-1185">Reference proteome</keyword>
<accession>A0A662Z9D5</accession>
<evidence type="ECO:0000313" key="2">
    <source>
        <dbReference type="Proteomes" id="UP000243374"/>
    </source>
</evidence>
<protein>
    <submittedName>
        <fullName evidence="1">Uncharacterized protein</fullName>
    </submittedName>
</protein>
<name>A0A662Z9D5_9GAMM</name>
<reference evidence="1 2" key="1">
    <citation type="submission" date="2016-10" db="EMBL/GenBank/DDBJ databases">
        <authorList>
            <person name="Varghese N."/>
            <person name="Submissions S."/>
        </authorList>
    </citation>
    <scope>NUCLEOTIDE SEQUENCE [LARGE SCALE GENOMIC DNA]</scope>
    <source>
        <strain evidence="1 2">22B</strain>
    </source>
</reference>
<gene>
    <name evidence="1" type="ORF">SAMN04487865_100479</name>
</gene>